<dbReference type="PANTHER" id="PTHR47506:SF1">
    <property type="entry name" value="HTH-TYPE TRANSCRIPTIONAL REGULATOR YJDC"/>
    <property type="match status" value="1"/>
</dbReference>
<feature type="domain" description="HTH tetR-type" evidence="5">
    <location>
        <begin position="10"/>
        <end position="70"/>
    </location>
</feature>
<dbReference type="SUPFAM" id="SSF48498">
    <property type="entry name" value="Tetracyclin repressor-like, C-terminal domain"/>
    <property type="match status" value="1"/>
</dbReference>
<dbReference type="InterPro" id="IPR036271">
    <property type="entry name" value="Tet_transcr_reg_TetR-rel_C_sf"/>
</dbReference>
<accession>A0A1R1JV59</accession>
<name>A0A1R1JV59_ALCXX</name>
<organism evidence="6 7">
    <name type="scientific">Alcaligenes xylosoxydans xylosoxydans</name>
    <name type="common">Achromobacter xylosoxidans</name>
    <dbReference type="NCBI Taxonomy" id="85698"/>
    <lineage>
        <taxon>Bacteria</taxon>
        <taxon>Pseudomonadati</taxon>
        <taxon>Pseudomonadota</taxon>
        <taxon>Betaproteobacteria</taxon>
        <taxon>Burkholderiales</taxon>
        <taxon>Alcaligenaceae</taxon>
        <taxon>Achromobacter</taxon>
    </lineage>
</organism>
<dbReference type="PROSITE" id="PS50977">
    <property type="entry name" value="HTH_TETR_2"/>
    <property type="match status" value="1"/>
</dbReference>
<dbReference type="AlphaFoldDB" id="A0A1R1JV59"/>
<dbReference type="Gene3D" id="1.10.357.10">
    <property type="entry name" value="Tetracycline Repressor, domain 2"/>
    <property type="match status" value="1"/>
</dbReference>
<dbReference type="GO" id="GO:0003677">
    <property type="term" value="F:DNA binding"/>
    <property type="evidence" value="ECO:0007669"/>
    <property type="project" value="UniProtKB-UniRule"/>
</dbReference>
<dbReference type="EMBL" id="MJMN01000011">
    <property type="protein sequence ID" value="OMG89243.1"/>
    <property type="molecule type" value="Genomic_DNA"/>
</dbReference>
<evidence type="ECO:0000259" key="5">
    <source>
        <dbReference type="PROSITE" id="PS50977"/>
    </source>
</evidence>
<dbReference type="SUPFAM" id="SSF46689">
    <property type="entry name" value="Homeodomain-like"/>
    <property type="match status" value="1"/>
</dbReference>
<dbReference type="InterPro" id="IPR001647">
    <property type="entry name" value="HTH_TetR"/>
</dbReference>
<gene>
    <name evidence="6" type="ORF">BIZ92_24410</name>
</gene>
<keyword evidence="2 4" id="KW-0238">DNA-binding</keyword>
<feature type="DNA-binding region" description="H-T-H motif" evidence="4">
    <location>
        <begin position="33"/>
        <end position="52"/>
    </location>
</feature>
<dbReference type="Pfam" id="PF00440">
    <property type="entry name" value="TetR_N"/>
    <property type="match status" value="1"/>
</dbReference>
<protein>
    <recommendedName>
        <fullName evidence="5">HTH tetR-type domain-containing protein</fullName>
    </recommendedName>
</protein>
<dbReference type="PANTHER" id="PTHR47506">
    <property type="entry name" value="TRANSCRIPTIONAL REGULATORY PROTEIN"/>
    <property type="match status" value="1"/>
</dbReference>
<evidence type="ECO:0000256" key="3">
    <source>
        <dbReference type="ARBA" id="ARBA00023163"/>
    </source>
</evidence>
<evidence type="ECO:0000313" key="7">
    <source>
        <dbReference type="Proteomes" id="UP000187251"/>
    </source>
</evidence>
<comment type="caution">
    <text evidence="6">The sequence shown here is derived from an EMBL/GenBank/DDBJ whole genome shotgun (WGS) entry which is preliminary data.</text>
</comment>
<reference evidence="6 7" key="1">
    <citation type="submission" date="2016-09" db="EMBL/GenBank/DDBJ databases">
        <title>Phylogenomics of Achromobacter.</title>
        <authorList>
            <person name="Jeukens J."/>
            <person name="Freschi L."/>
            <person name="Vincent A.T."/>
            <person name="Emond-Rheault J.-G."/>
            <person name="Kukavica-Ibrulj I."/>
            <person name="Charette S.J."/>
            <person name="Levesque R.C."/>
        </authorList>
    </citation>
    <scope>NUCLEOTIDE SEQUENCE [LARGE SCALE GENOMIC DNA]</scope>
    <source>
        <strain evidence="6 7">AUS488</strain>
    </source>
</reference>
<keyword evidence="1" id="KW-0805">Transcription regulation</keyword>
<dbReference type="RefSeq" id="WP_076411233.1">
    <property type="nucleotide sequence ID" value="NZ_AP028040.1"/>
</dbReference>
<keyword evidence="3" id="KW-0804">Transcription</keyword>
<evidence type="ECO:0000256" key="1">
    <source>
        <dbReference type="ARBA" id="ARBA00023015"/>
    </source>
</evidence>
<dbReference type="InterPro" id="IPR009057">
    <property type="entry name" value="Homeodomain-like_sf"/>
</dbReference>
<dbReference type="Proteomes" id="UP000187251">
    <property type="component" value="Unassembled WGS sequence"/>
</dbReference>
<evidence type="ECO:0000256" key="2">
    <source>
        <dbReference type="ARBA" id="ARBA00023125"/>
    </source>
</evidence>
<evidence type="ECO:0000313" key="6">
    <source>
        <dbReference type="EMBL" id="OMG89243.1"/>
    </source>
</evidence>
<proteinExistence type="predicted"/>
<dbReference type="OrthoDB" id="5816932at2"/>
<evidence type="ECO:0000256" key="4">
    <source>
        <dbReference type="PROSITE-ProRule" id="PRU00335"/>
    </source>
</evidence>
<sequence length="211" mass="23161">MARRKHHDARLTREAVLDSAERCFRLQGGAHASVESIAARAGWSRGAATYHFRGKADLLRAVLARGQLPLTRDLTRIARTSGPVIPALRQCAHRWMHALQSDPHARNAFGILAWAYDHADDYAGIRRDTRVVAARGLRRLRGLMQRAAAAGELREGLDGRECARLLAAWWLGAAAMAVSTPRGNEAAIRPCRSSAIETIFTLISAEARANQ</sequence>